<evidence type="ECO:0000256" key="2">
    <source>
        <dbReference type="ARBA" id="ARBA00022741"/>
    </source>
</evidence>
<evidence type="ECO:0000256" key="3">
    <source>
        <dbReference type="ARBA" id="ARBA00022840"/>
    </source>
</evidence>
<dbReference type="PRINTS" id="PR00983">
    <property type="entry name" value="TRNASYNTHCYS"/>
</dbReference>
<gene>
    <name evidence="5" type="ORF">METZ01_LOCUS161035</name>
</gene>
<organism evidence="5">
    <name type="scientific">marine metagenome</name>
    <dbReference type="NCBI Taxonomy" id="408172"/>
    <lineage>
        <taxon>unclassified sequences</taxon>
        <taxon>metagenomes</taxon>
        <taxon>ecological metagenomes</taxon>
    </lineage>
</organism>
<dbReference type="GO" id="GO:0005524">
    <property type="term" value="F:ATP binding"/>
    <property type="evidence" value="ECO:0007669"/>
    <property type="project" value="UniProtKB-KW"/>
</dbReference>
<proteinExistence type="predicted"/>
<evidence type="ECO:0000259" key="4">
    <source>
        <dbReference type="Pfam" id="PF01406"/>
    </source>
</evidence>
<dbReference type="GO" id="GO:0005829">
    <property type="term" value="C:cytosol"/>
    <property type="evidence" value="ECO:0007669"/>
    <property type="project" value="TreeGrafter"/>
</dbReference>
<dbReference type="SUPFAM" id="SSF52374">
    <property type="entry name" value="Nucleotidylyl transferase"/>
    <property type="match status" value="1"/>
</dbReference>
<evidence type="ECO:0000256" key="1">
    <source>
        <dbReference type="ARBA" id="ARBA00022598"/>
    </source>
</evidence>
<protein>
    <recommendedName>
        <fullName evidence="4">tRNA synthetases class I catalytic domain-containing protein</fullName>
    </recommendedName>
</protein>
<accession>A0A382B3T4</accession>
<feature type="non-terminal residue" evidence="5">
    <location>
        <position position="1"/>
    </location>
</feature>
<feature type="domain" description="tRNA synthetases class I catalytic" evidence="4">
    <location>
        <begin position="1"/>
        <end position="210"/>
    </location>
</feature>
<dbReference type="InterPro" id="IPR014729">
    <property type="entry name" value="Rossmann-like_a/b/a_fold"/>
</dbReference>
<dbReference type="Gene3D" id="3.40.50.620">
    <property type="entry name" value="HUPs"/>
    <property type="match status" value="1"/>
</dbReference>
<keyword evidence="3" id="KW-0067">ATP-binding</keyword>
<dbReference type="GO" id="GO:0006423">
    <property type="term" value="P:cysteinyl-tRNA aminoacylation"/>
    <property type="evidence" value="ECO:0007669"/>
    <property type="project" value="TreeGrafter"/>
</dbReference>
<dbReference type="GO" id="GO:0004817">
    <property type="term" value="F:cysteine-tRNA ligase activity"/>
    <property type="evidence" value="ECO:0007669"/>
    <property type="project" value="TreeGrafter"/>
</dbReference>
<dbReference type="AlphaFoldDB" id="A0A382B3T4"/>
<dbReference type="Pfam" id="PF01406">
    <property type="entry name" value="tRNA-synt_1e"/>
    <property type="match status" value="1"/>
</dbReference>
<dbReference type="PANTHER" id="PTHR10890">
    <property type="entry name" value="CYSTEINYL-TRNA SYNTHETASE"/>
    <property type="match status" value="1"/>
</dbReference>
<reference evidence="5" key="1">
    <citation type="submission" date="2018-05" db="EMBL/GenBank/DDBJ databases">
        <authorList>
            <person name="Lanie J.A."/>
            <person name="Ng W.-L."/>
            <person name="Kazmierczak K.M."/>
            <person name="Andrzejewski T.M."/>
            <person name="Davidsen T.M."/>
            <person name="Wayne K.J."/>
            <person name="Tettelin H."/>
            <person name="Glass J.I."/>
            <person name="Rusch D."/>
            <person name="Podicherti R."/>
            <person name="Tsui H.-C.T."/>
            <person name="Winkler M.E."/>
        </authorList>
    </citation>
    <scope>NUCLEOTIDE SEQUENCE</scope>
</reference>
<name>A0A382B3T4_9ZZZZ</name>
<feature type="non-terminal residue" evidence="5">
    <location>
        <position position="210"/>
    </location>
</feature>
<dbReference type="EMBL" id="UINC01027986">
    <property type="protein sequence ID" value="SVB08181.1"/>
    <property type="molecule type" value="Genomic_DNA"/>
</dbReference>
<sequence>VYNSAHIGNFRTFLFEDLLKRYLIYKGYNVYHVMNITDVDDKTIKRAKKDKKQFEKLTSKYSALFMKDIEFLKIIPADIYPRATDHIEEMIQMIANLEKDGIAYLSKDNSVYFQLSKDKDYGRLINLNLSELKSTDRVINDEYSKDNPQDFSLWKSWDSEDGDIFWDSPWGRGRPGWHIECSAMSIKYLGEHFDIHCGGVDNIFPHHENE</sequence>
<dbReference type="PANTHER" id="PTHR10890:SF3">
    <property type="entry name" value="CYSTEINE--TRNA LIGASE, CYTOPLASMIC"/>
    <property type="match status" value="1"/>
</dbReference>
<dbReference type="InterPro" id="IPR032678">
    <property type="entry name" value="tRNA-synt_1_cat_dom"/>
</dbReference>
<keyword evidence="2" id="KW-0547">Nucleotide-binding</keyword>
<keyword evidence="1" id="KW-0436">Ligase</keyword>
<dbReference type="InterPro" id="IPR024909">
    <property type="entry name" value="Cys-tRNA/MSH_ligase"/>
</dbReference>
<evidence type="ECO:0000313" key="5">
    <source>
        <dbReference type="EMBL" id="SVB08181.1"/>
    </source>
</evidence>